<protein>
    <submittedName>
        <fullName evidence="4">Response regulator</fullName>
    </submittedName>
</protein>
<evidence type="ECO:0000313" key="5">
    <source>
        <dbReference type="Proteomes" id="UP000679220"/>
    </source>
</evidence>
<proteinExistence type="predicted"/>
<evidence type="ECO:0000259" key="3">
    <source>
        <dbReference type="PROSITE" id="PS50110"/>
    </source>
</evidence>
<dbReference type="Pfam" id="PF00072">
    <property type="entry name" value="Response_reg"/>
    <property type="match status" value="1"/>
</dbReference>
<reference evidence="4" key="1">
    <citation type="journal article" date="2018" name="Int. J. Syst. Evol. Microbiol.">
        <title>Carboxylicivirga sediminis sp. nov., isolated from coastal sediment.</title>
        <authorList>
            <person name="Wang F.Q."/>
            <person name="Ren L.H."/>
            <person name="Zou R.J."/>
            <person name="Sun Y.Z."/>
            <person name="Liu X.J."/>
            <person name="Jiang F."/>
            <person name="Liu L.J."/>
        </authorList>
    </citation>
    <scope>NUCLEOTIDE SEQUENCE</scope>
    <source>
        <strain evidence="4">JR1</strain>
    </source>
</reference>
<dbReference type="PANTHER" id="PTHR44591:SF24">
    <property type="entry name" value="PROTEIN-GLUTAMATE METHYLESTERASE_PROTEIN-GLUTAMINE GLUTAMINASE 1"/>
    <property type="match status" value="1"/>
</dbReference>
<dbReference type="InterPro" id="IPR001789">
    <property type="entry name" value="Sig_transdc_resp-reg_receiver"/>
</dbReference>
<keyword evidence="5" id="KW-1185">Reference proteome</keyword>
<dbReference type="InterPro" id="IPR050595">
    <property type="entry name" value="Bact_response_regulator"/>
</dbReference>
<sequence>MTKVLIVDDASEARLIGKYLLRPYNVEVFEASNGKEAWTVIIREKPDVILLDLKMPLMDGFEVLQELHSEAYQIPVIVITSDTSNDVHKLCQALGVLGIFSKPVNLKGFHSTFSNVCQLS</sequence>
<dbReference type="AlphaFoldDB" id="A0A941F163"/>
<dbReference type="Proteomes" id="UP000679220">
    <property type="component" value="Unassembled WGS sequence"/>
</dbReference>
<evidence type="ECO:0000256" key="2">
    <source>
        <dbReference type="PROSITE-ProRule" id="PRU00169"/>
    </source>
</evidence>
<dbReference type="SMART" id="SM00448">
    <property type="entry name" value="REC"/>
    <property type="match status" value="1"/>
</dbReference>
<name>A0A941F163_9BACT</name>
<reference evidence="4" key="2">
    <citation type="submission" date="2021-04" db="EMBL/GenBank/DDBJ databases">
        <authorList>
            <person name="Zhang T."/>
            <person name="Zhang Y."/>
            <person name="Lu D."/>
            <person name="Zuo D."/>
            <person name="Du Z."/>
        </authorList>
    </citation>
    <scope>NUCLEOTIDE SEQUENCE</scope>
    <source>
        <strain evidence="4">JR1</strain>
    </source>
</reference>
<feature type="modified residue" description="4-aspartylphosphate" evidence="2">
    <location>
        <position position="52"/>
    </location>
</feature>
<evidence type="ECO:0000256" key="1">
    <source>
        <dbReference type="ARBA" id="ARBA00022553"/>
    </source>
</evidence>
<dbReference type="SUPFAM" id="SSF52172">
    <property type="entry name" value="CheY-like"/>
    <property type="match status" value="1"/>
</dbReference>
<dbReference type="PROSITE" id="PS50110">
    <property type="entry name" value="RESPONSE_REGULATORY"/>
    <property type="match status" value="1"/>
</dbReference>
<dbReference type="RefSeq" id="WP_212188862.1">
    <property type="nucleotide sequence ID" value="NZ_JAGTAR010000005.1"/>
</dbReference>
<accession>A0A941F163</accession>
<dbReference type="InterPro" id="IPR011006">
    <property type="entry name" value="CheY-like_superfamily"/>
</dbReference>
<dbReference type="Gene3D" id="3.40.50.2300">
    <property type="match status" value="1"/>
</dbReference>
<keyword evidence="1 2" id="KW-0597">Phosphoprotein</keyword>
<dbReference type="EMBL" id="JAGTAR010000005">
    <property type="protein sequence ID" value="MBR8534963.1"/>
    <property type="molecule type" value="Genomic_DNA"/>
</dbReference>
<comment type="caution">
    <text evidence="4">The sequence shown here is derived from an EMBL/GenBank/DDBJ whole genome shotgun (WGS) entry which is preliminary data.</text>
</comment>
<feature type="domain" description="Response regulatory" evidence="3">
    <location>
        <begin position="3"/>
        <end position="117"/>
    </location>
</feature>
<evidence type="ECO:0000313" key="4">
    <source>
        <dbReference type="EMBL" id="MBR8534963.1"/>
    </source>
</evidence>
<dbReference type="PANTHER" id="PTHR44591">
    <property type="entry name" value="STRESS RESPONSE REGULATOR PROTEIN 1"/>
    <property type="match status" value="1"/>
</dbReference>
<dbReference type="GO" id="GO:0000160">
    <property type="term" value="P:phosphorelay signal transduction system"/>
    <property type="evidence" value="ECO:0007669"/>
    <property type="project" value="InterPro"/>
</dbReference>
<gene>
    <name evidence="4" type="ORF">KDU71_05270</name>
</gene>
<organism evidence="4 5">
    <name type="scientific">Carboxylicivirga sediminis</name>
    <dbReference type="NCBI Taxonomy" id="2006564"/>
    <lineage>
        <taxon>Bacteria</taxon>
        <taxon>Pseudomonadati</taxon>
        <taxon>Bacteroidota</taxon>
        <taxon>Bacteroidia</taxon>
        <taxon>Marinilabiliales</taxon>
        <taxon>Marinilabiliaceae</taxon>
        <taxon>Carboxylicivirga</taxon>
    </lineage>
</organism>